<dbReference type="EMBL" id="MH153808">
    <property type="protein sequence ID" value="AWN04201.1"/>
    <property type="molecule type" value="Genomic_DNA"/>
</dbReference>
<keyword evidence="2" id="KW-0378">Hydrolase</keyword>
<name>A0A2U8UL42_9CAUD</name>
<dbReference type="Gene3D" id="1.10.30.50">
    <property type="match status" value="1"/>
</dbReference>
<feature type="compositionally biased region" description="Basic and acidic residues" evidence="1">
    <location>
        <begin position="122"/>
        <end position="145"/>
    </location>
</feature>
<evidence type="ECO:0000256" key="1">
    <source>
        <dbReference type="SAM" id="MobiDB-lite"/>
    </source>
</evidence>
<proteinExistence type="predicted"/>
<dbReference type="GeneID" id="65113118"/>
<accession>A0A2U8UL42</accession>
<organism evidence="2 3">
    <name type="scientific">Gordonia phage Petra</name>
    <dbReference type="NCBI Taxonomy" id="2182347"/>
    <lineage>
        <taxon>Viruses</taxon>
        <taxon>Duplodnaviria</taxon>
        <taxon>Heunggongvirae</taxon>
        <taxon>Uroviricota</taxon>
        <taxon>Caudoviricetes</taxon>
        <taxon>Jujuvirus</taxon>
        <taxon>Jujuvirus petra</taxon>
    </lineage>
</organism>
<feature type="region of interest" description="Disordered" evidence="1">
    <location>
        <begin position="1"/>
        <end position="60"/>
    </location>
</feature>
<dbReference type="KEGG" id="vg:65113118"/>
<keyword evidence="3" id="KW-1185">Reference proteome</keyword>
<dbReference type="GO" id="GO:0004519">
    <property type="term" value="F:endonuclease activity"/>
    <property type="evidence" value="ECO:0007669"/>
    <property type="project" value="UniProtKB-KW"/>
</dbReference>
<dbReference type="RefSeq" id="YP_010095483.1">
    <property type="nucleotide sequence ID" value="NC_055745.1"/>
</dbReference>
<feature type="compositionally biased region" description="Polar residues" evidence="1">
    <location>
        <begin position="149"/>
        <end position="158"/>
    </location>
</feature>
<dbReference type="Proteomes" id="UP000246984">
    <property type="component" value="Segment"/>
</dbReference>
<sequence length="169" mass="18941">MRAPSTPHTPMLGWHQPCGDRATPHRTDTHAAPAPRRAPTPHTRRPRMAPRKTTTQKHLGWSHQQNARHLKAQHVDGTPCWWCGRPMWRDRTRNYDYNPHSTDPASGSLAADHSHPRAHGGRKADRLLHGQCNKERGAGNHDHQRPALTGTQPDTAPNNLGPLAITCWP</sequence>
<feature type="region of interest" description="Disordered" evidence="1">
    <location>
        <begin position="99"/>
        <end position="169"/>
    </location>
</feature>
<feature type="compositionally biased region" description="Low complexity" evidence="1">
    <location>
        <begin position="30"/>
        <end position="41"/>
    </location>
</feature>
<gene>
    <name evidence="2" type="primary">89</name>
    <name evidence="2" type="ORF">PBI_PETRA_89</name>
</gene>
<evidence type="ECO:0000313" key="3">
    <source>
        <dbReference type="Proteomes" id="UP000246984"/>
    </source>
</evidence>
<keyword evidence="2" id="KW-0255">Endonuclease</keyword>
<keyword evidence="2" id="KW-0540">Nuclease</keyword>
<reference evidence="3" key="1">
    <citation type="submission" date="2018-03" db="EMBL/GenBank/DDBJ databases">
        <authorList>
            <person name="Keele B.F."/>
        </authorList>
    </citation>
    <scope>NUCLEOTIDE SEQUENCE [LARGE SCALE GENOMIC DNA]</scope>
</reference>
<evidence type="ECO:0000313" key="2">
    <source>
        <dbReference type="EMBL" id="AWN04201.1"/>
    </source>
</evidence>
<protein>
    <submittedName>
        <fullName evidence="2">HNH endonuclease</fullName>
    </submittedName>
</protein>